<evidence type="ECO:0000256" key="11">
    <source>
        <dbReference type="ARBA" id="ARBA00023133"/>
    </source>
</evidence>
<dbReference type="EC" id="1.3.3.15" evidence="6 12"/>
<evidence type="ECO:0000259" key="13">
    <source>
        <dbReference type="Pfam" id="PF01593"/>
    </source>
</evidence>
<keyword evidence="9 12" id="KW-0274">FAD</keyword>
<evidence type="ECO:0000256" key="1">
    <source>
        <dbReference type="ARBA" id="ARBA00001755"/>
    </source>
</evidence>
<dbReference type="InterPro" id="IPR004572">
    <property type="entry name" value="Protoporphyrinogen_oxidase"/>
</dbReference>
<dbReference type="EMBL" id="LSRE01000034">
    <property type="protein sequence ID" value="KXO94025.1"/>
    <property type="molecule type" value="Genomic_DNA"/>
</dbReference>
<evidence type="ECO:0000256" key="4">
    <source>
        <dbReference type="ARBA" id="ARBA00004744"/>
    </source>
</evidence>
<comment type="cofactor">
    <cofactor evidence="2 12">
        <name>FAD</name>
        <dbReference type="ChEBI" id="CHEBI:57692"/>
    </cofactor>
</comment>
<keyword evidence="15" id="KW-1185">Reference proteome</keyword>
<comment type="pathway">
    <text evidence="4 12">Porphyrin-containing compound metabolism; protoheme biosynthesis.</text>
</comment>
<accession>A0A137Z762</accession>
<dbReference type="RefSeq" id="WP_068746474.1">
    <property type="nucleotide sequence ID" value="NZ_LSRE01000034.1"/>
</dbReference>
<dbReference type="PRINTS" id="PR00419">
    <property type="entry name" value="ADXRDTASE"/>
</dbReference>
<dbReference type="Proteomes" id="UP000070409">
    <property type="component" value="Unassembled WGS sequence"/>
</dbReference>
<comment type="function">
    <text evidence="3 12">Involved in coproporphyrin-dependent heme b biosynthesis. Catalyzes the oxidation of coproporphyrinogen III to coproporphyrin III.</text>
</comment>
<sequence>MSNVAVVGAGISGLVAALRLQQAGARVTVFESGNRVGGKLRSEMLGDQRLDVGAEAFLRRRPEVLDLAAELGLADEVVEPAGRRPALFADGGLRGGFGRTLMGVPSDADEVRIPLRWNPGADASIGALVRSRLGDEVVERSVDPMVSGVFAAHADDVSVRAALPALAARLDDGAPSLGEAVRDALGEPDDSPVFGAFRGGYQQLLDALTERLGDRIMLGAPVPEVRPGWSLRGSMFDAVVLAVPAPQVARLVGMNLPELGAAVSKIPAASSALVTLRLPDDVELPDLSGVLVASREQVSAKALTLSGRKWDHLPDGTVRLSFGRLGVSRIVDDLDSGLIAAARDDLANILGVTVEPTHAHVQRWYEGIPVYLPGHRETLAAIDAATPSGLALAGAYFDGVGVPACIARAERAVERVLADLS</sequence>
<evidence type="ECO:0000256" key="2">
    <source>
        <dbReference type="ARBA" id="ARBA00001974"/>
    </source>
</evidence>
<evidence type="ECO:0000256" key="9">
    <source>
        <dbReference type="ARBA" id="ARBA00022827"/>
    </source>
</evidence>
<dbReference type="Pfam" id="PF01593">
    <property type="entry name" value="Amino_oxidase"/>
    <property type="match status" value="1"/>
</dbReference>
<dbReference type="InterPro" id="IPR036188">
    <property type="entry name" value="FAD/NAD-bd_sf"/>
</dbReference>
<evidence type="ECO:0000256" key="3">
    <source>
        <dbReference type="ARBA" id="ARBA00002185"/>
    </source>
</evidence>
<keyword evidence="10 12" id="KW-0560">Oxidoreductase</keyword>
<dbReference type="NCBIfam" id="TIGR00562">
    <property type="entry name" value="proto_IX_ox"/>
    <property type="match status" value="1"/>
</dbReference>
<dbReference type="PANTHER" id="PTHR42923:SF3">
    <property type="entry name" value="PROTOPORPHYRINOGEN OXIDASE"/>
    <property type="match status" value="1"/>
</dbReference>
<reference evidence="14 15" key="1">
    <citation type="submission" date="2016-02" db="EMBL/GenBank/DDBJ databases">
        <authorList>
            <person name="Teng J.L."/>
            <person name="Tang Y."/>
            <person name="Huang Y."/>
            <person name="Guo F."/>
            <person name="Wei W."/>
            <person name="Chen J.H."/>
            <person name="Wong S.Y."/>
            <person name="Lau S.K."/>
            <person name="Woo P.C."/>
        </authorList>
    </citation>
    <scope>NUCLEOTIDE SEQUENCE [LARGE SCALE GENOMIC DNA]</scope>
    <source>
        <strain evidence="14 15">JCM 13375</strain>
    </source>
</reference>
<comment type="caution">
    <text evidence="14">The sequence shown here is derived from an EMBL/GenBank/DDBJ whole genome shotgun (WGS) entry which is preliminary data.</text>
</comment>
<dbReference type="Gene3D" id="3.90.660.20">
    <property type="entry name" value="Protoporphyrinogen oxidase, mitochondrial, domain 2"/>
    <property type="match status" value="1"/>
</dbReference>
<dbReference type="InterPro" id="IPR002937">
    <property type="entry name" value="Amino_oxidase"/>
</dbReference>
<proteinExistence type="inferred from homology"/>
<protein>
    <recommendedName>
        <fullName evidence="7 12">Coproporphyrinogen III oxidase</fullName>
        <ecNumber evidence="6 12">1.3.3.15</ecNumber>
    </recommendedName>
</protein>
<keyword evidence="8 12" id="KW-0285">Flavoprotein</keyword>
<comment type="similarity">
    <text evidence="5 12">Belongs to the protoporphyrinogen/coproporphyrinogen oxidase family. Coproporphyrinogen III oxidase subfamily.</text>
</comment>
<comment type="catalytic activity">
    <reaction evidence="1">
        <text>coproporphyrinogen III + 3 O2 = coproporphyrin III + 3 H2O2</text>
        <dbReference type="Rhea" id="RHEA:43436"/>
        <dbReference type="ChEBI" id="CHEBI:15379"/>
        <dbReference type="ChEBI" id="CHEBI:16240"/>
        <dbReference type="ChEBI" id="CHEBI:57309"/>
        <dbReference type="ChEBI" id="CHEBI:131725"/>
        <dbReference type="EC" id="1.3.3.15"/>
    </reaction>
    <physiologicalReaction direction="left-to-right" evidence="1">
        <dbReference type="Rhea" id="RHEA:43437"/>
    </physiologicalReaction>
</comment>
<gene>
    <name evidence="14" type="ORF">AXK61_05740</name>
</gene>
<comment type="subcellular location">
    <subcellularLocation>
        <location evidence="12">Cytoplasm</location>
    </subcellularLocation>
</comment>
<feature type="domain" description="Amine oxidase" evidence="13">
    <location>
        <begin position="11"/>
        <end position="417"/>
    </location>
</feature>
<keyword evidence="12" id="KW-0963">Cytoplasm</keyword>
<keyword evidence="11 12" id="KW-0350">Heme biosynthesis</keyword>
<dbReference type="Gene3D" id="3.50.50.60">
    <property type="entry name" value="FAD/NAD(P)-binding domain"/>
    <property type="match status" value="1"/>
</dbReference>
<evidence type="ECO:0000313" key="15">
    <source>
        <dbReference type="Proteomes" id="UP000070409"/>
    </source>
</evidence>
<evidence type="ECO:0000256" key="6">
    <source>
        <dbReference type="ARBA" id="ARBA00012402"/>
    </source>
</evidence>
<evidence type="ECO:0000256" key="8">
    <source>
        <dbReference type="ARBA" id="ARBA00022630"/>
    </source>
</evidence>
<dbReference type="InterPro" id="IPR050464">
    <property type="entry name" value="Zeta_carotene_desat/Oxidored"/>
</dbReference>
<evidence type="ECO:0000256" key="5">
    <source>
        <dbReference type="ARBA" id="ARBA00008310"/>
    </source>
</evidence>
<evidence type="ECO:0000256" key="12">
    <source>
        <dbReference type="RuleBase" id="RU364052"/>
    </source>
</evidence>
<evidence type="ECO:0000256" key="10">
    <source>
        <dbReference type="ARBA" id="ARBA00023002"/>
    </source>
</evidence>
<dbReference type="SUPFAM" id="SSF54373">
    <property type="entry name" value="FAD-linked reductases, C-terminal domain"/>
    <property type="match status" value="1"/>
</dbReference>
<evidence type="ECO:0000256" key="7">
    <source>
        <dbReference type="ARBA" id="ARBA00019046"/>
    </source>
</evidence>
<evidence type="ECO:0000313" key="14">
    <source>
        <dbReference type="EMBL" id="KXO94025.1"/>
    </source>
</evidence>
<name>A0A137Z762_9ACTN</name>
<dbReference type="Gene3D" id="1.10.3110.10">
    <property type="entry name" value="protoporphyrinogen ix oxidase, domain 3"/>
    <property type="match status" value="1"/>
</dbReference>
<dbReference type="PANTHER" id="PTHR42923">
    <property type="entry name" value="PROTOPORPHYRINOGEN OXIDASE"/>
    <property type="match status" value="1"/>
</dbReference>
<dbReference type="SUPFAM" id="SSF51905">
    <property type="entry name" value="FAD/NAD(P)-binding domain"/>
    <property type="match status" value="1"/>
</dbReference>
<organism evidence="14 15">
    <name type="scientific">Tsukamurella pseudospumae</name>
    <dbReference type="NCBI Taxonomy" id="239498"/>
    <lineage>
        <taxon>Bacteria</taxon>
        <taxon>Bacillati</taxon>
        <taxon>Actinomycetota</taxon>
        <taxon>Actinomycetes</taxon>
        <taxon>Mycobacteriales</taxon>
        <taxon>Tsukamurellaceae</taxon>
        <taxon>Tsukamurella</taxon>
    </lineage>
</organism>